<keyword evidence="3" id="KW-1185">Reference proteome</keyword>
<accession>A0A843WW36</accession>
<evidence type="ECO:0000313" key="3">
    <source>
        <dbReference type="Proteomes" id="UP000652761"/>
    </source>
</evidence>
<protein>
    <submittedName>
        <fullName evidence="2">Uncharacterized protein</fullName>
    </submittedName>
</protein>
<dbReference type="EMBL" id="NMUH01004041">
    <property type="protein sequence ID" value="MQM08144.1"/>
    <property type="molecule type" value="Genomic_DNA"/>
</dbReference>
<name>A0A843WW36_COLES</name>
<sequence length="152" mass="17131">MKATFSDVAAHSFEFYCGGSHADPRREREKRGEGRRGRKVSTPVWPKKGNPFVPDGASLKPAQTRCPPLLPHWLVDFGEKERGFPPPQLAACCCCCCCCIQVLHRKAGEDRRGKNKKTLSHRPNRLDRDPTAVGWIDRREEVEEAGELVGEY</sequence>
<dbReference type="AlphaFoldDB" id="A0A843WW36"/>
<reference evidence="2" key="1">
    <citation type="submission" date="2017-07" db="EMBL/GenBank/DDBJ databases">
        <title>Taro Niue Genome Assembly and Annotation.</title>
        <authorList>
            <person name="Atibalentja N."/>
            <person name="Keating K."/>
            <person name="Fields C.J."/>
        </authorList>
    </citation>
    <scope>NUCLEOTIDE SEQUENCE</scope>
    <source>
        <strain evidence="2">Niue_2</strain>
        <tissue evidence="2">Leaf</tissue>
    </source>
</reference>
<dbReference type="Proteomes" id="UP000652761">
    <property type="component" value="Unassembled WGS sequence"/>
</dbReference>
<comment type="caution">
    <text evidence="2">The sequence shown here is derived from an EMBL/GenBank/DDBJ whole genome shotgun (WGS) entry which is preliminary data.</text>
</comment>
<feature type="compositionally biased region" description="Basic and acidic residues" evidence="1">
    <location>
        <begin position="22"/>
        <end position="35"/>
    </location>
</feature>
<proteinExistence type="predicted"/>
<feature type="region of interest" description="Disordered" evidence="1">
    <location>
        <begin position="19"/>
        <end position="58"/>
    </location>
</feature>
<organism evidence="2 3">
    <name type="scientific">Colocasia esculenta</name>
    <name type="common">Wild taro</name>
    <name type="synonym">Arum esculentum</name>
    <dbReference type="NCBI Taxonomy" id="4460"/>
    <lineage>
        <taxon>Eukaryota</taxon>
        <taxon>Viridiplantae</taxon>
        <taxon>Streptophyta</taxon>
        <taxon>Embryophyta</taxon>
        <taxon>Tracheophyta</taxon>
        <taxon>Spermatophyta</taxon>
        <taxon>Magnoliopsida</taxon>
        <taxon>Liliopsida</taxon>
        <taxon>Araceae</taxon>
        <taxon>Aroideae</taxon>
        <taxon>Colocasieae</taxon>
        <taxon>Colocasia</taxon>
    </lineage>
</organism>
<evidence type="ECO:0000256" key="1">
    <source>
        <dbReference type="SAM" id="MobiDB-lite"/>
    </source>
</evidence>
<evidence type="ECO:0000313" key="2">
    <source>
        <dbReference type="EMBL" id="MQM08144.1"/>
    </source>
</evidence>
<gene>
    <name evidence="2" type="ORF">Taro_040998</name>
</gene>